<keyword evidence="2" id="KW-0802">TPR repeat</keyword>
<dbReference type="GO" id="GO:0006620">
    <property type="term" value="P:post-translational protein targeting to endoplasmic reticulum membrane"/>
    <property type="evidence" value="ECO:0007669"/>
    <property type="project" value="TreeGrafter"/>
</dbReference>
<keyword evidence="4" id="KW-1185">Reference proteome</keyword>
<dbReference type="PANTHER" id="PTHR45831">
    <property type="entry name" value="LD24721P"/>
    <property type="match status" value="1"/>
</dbReference>
<evidence type="ECO:0000256" key="1">
    <source>
        <dbReference type="ARBA" id="ARBA00022737"/>
    </source>
</evidence>
<dbReference type="GO" id="GO:0016020">
    <property type="term" value="C:membrane"/>
    <property type="evidence" value="ECO:0007669"/>
    <property type="project" value="TreeGrafter"/>
</dbReference>
<dbReference type="Proteomes" id="UP000188533">
    <property type="component" value="Unassembled WGS sequence"/>
</dbReference>
<dbReference type="InterPro" id="IPR019734">
    <property type="entry name" value="TPR_rpt"/>
</dbReference>
<dbReference type="GO" id="GO:0072380">
    <property type="term" value="C:TRC complex"/>
    <property type="evidence" value="ECO:0007669"/>
    <property type="project" value="TreeGrafter"/>
</dbReference>
<dbReference type="InterPro" id="IPR047150">
    <property type="entry name" value="SGT"/>
</dbReference>
<reference evidence="3 4" key="2">
    <citation type="submission" date="2017-02" db="EMBL/GenBank/DDBJ databases">
        <title>A genome survey and senescence transcriptome analysis in Lentinula edodes.</title>
        <authorList>
            <person name="Sakamoto Y."/>
            <person name="Nakade K."/>
            <person name="Sato S."/>
            <person name="Yoshida Y."/>
            <person name="Miyazaki K."/>
            <person name="Natsume S."/>
            <person name="Konno N."/>
        </authorList>
    </citation>
    <scope>NUCLEOTIDE SEQUENCE [LARGE SCALE GENOMIC DNA]</scope>
    <source>
        <strain evidence="3 4">NBRC 111202</strain>
    </source>
</reference>
<dbReference type="EMBL" id="BDGU01000328">
    <property type="protein sequence ID" value="GAW06580.1"/>
    <property type="molecule type" value="Genomic_DNA"/>
</dbReference>
<organism evidence="3 4">
    <name type="scientific">Lentinula edodes</name>
    <name type="common">Shiitake mushroom</name>
    <name type="synonym">Lentinus edodes</name>
    <dbReference type="NCBI Taxonomy" id="5353"/>
    <lineage>
        <taxon>Eukaryota</taxon>
        <taxon>Fungi</taxon>
        <taxon>Dikarya</taxon>
        <taxon>Basidiomycota</taxon>
        <taxon>Agaricomycotina</taxon>
        <taxon>Agaricomycetes</taxon>
        <taxon>Agaricomycetidae</taxon>
        <taxon>Agaricales</taxon>
        <taxon>Marasmiineae</taxon>
        <taxon>Omphalotaceae</taxon>
        <taxon>Lentinula</taxon>
    </lineage>
</organism>
<evidence type="ECO:0000256" key="2">
    <source>
        <dbReference type="ARBA" id="ARBA00022803"/>
    </source>
</evidence>
<name>A0A1Q3EHC5_LENED</name>
<evidence type="ECO:0000313" key="4">
    <source>
        <dbReference type="Proteomes" id="UP000188533"/>
    </source>
</evidence>
<accession>A0A1Q3EHC5</accession>
<dbReference type="InterPro" id="IPR011990">
    <property type="entry name" value="TPR-like_helical_dom_sf"/>
</dbReference>
<dbReference type="PANTHER" id="PTHR45831:SF5">
    <property type="entry name" value="STI1 DOMAIN-CONTAINING PROTEIN"/>
    <property type="match status" value="1"/>
</dbReference>
<comment type="caution">
    <text evidence="3">The sequence shown here is derived from an EMBL/GenBank/DDBJ whole genome shotgun (WGS) entry which is preliminary data.</text>
</comment>
<dbReference type="STRING" id="5353.A0A1Q3EHC5"/>
<keyword evidence="1" id="KW-0677">Repeat</keyword>
<dbReference type="AlphaFoldDB" id="A0A1Q3EHC5"/>
<dbReference type="SUPFAM" id="SSF48452">
    <property type="entry name" value="TPR-like"/>
    <property type="match status" value="1"/>
</dbReference>
<reference evidence="3 4" key="1">
    <citation type="submission" date="2016-08" db="EMBL/GenBank/DDBJ databases">
        <authorList>
            <consortium name="Lentinula edodes genome sequencing consortium"/>
            <person name="Sakamoto Y."/>
            <person name="Nakade K."/>
            <person name="Sato S."/>
            <person name="Yoshida Y."/>
            <person name="Miyazaki K."/>
            <person name="Natsume S."/>
            <person name="Konno N."/>
        </authorList>
    </citation>
    <scope>NUCLEOTIDE SEQUENCE [LARGE SCALE GENOMIC DNA]</scope>
    <source>
        <strain evidence="3 4">NBRC 111202</strain>
    </source>
</reference>
<dbReference type="Gene3D" id="1.25.40.10">
    <property type="entry name" value="Tetratricopeptide repeat domain"/>
    <property type="match status" value="1"/>
</dbReference>
<gene>
    <name evidence="3" type="ORF">LENED_008515</name>
</gene>
<sequence>MSTDERVKKLKEEGNKLFAQKQYVAAAEKYTEALQLGGDNAVLYSNRAACRLKMKTYLDAESDATKATEIDPEFSKAYARLATAQDALRQPYRSIPSWKKALDKLPKEVLTPAQRNQREDEYEKGLTLAESALNKLRTSGGSHLIHAPSNQRDLPWFCAQRMIPDLMEQRNYTSSAWALANAYTEFAEGIRQLSLATTQGQLRFQSTSALTLISNAILTDHRVFHINGPEFLQKYNQQVLGEAQFFKAWTHEGPDIIKQKVLERLEEEGWHTTSPALTTTMRAWIMQGFYQGGLYQNHVAEVEFLGRTIEIIKWGRERFKDIRKEYRGVMFEETFLRGVQMLHLEALLKVIAKADDATLEATLQEANEVIAGVNAATIPPRDSNPAFVSAYYYKPKGQALSLKAMYYRVRANRMKAQNGSLSSSVMDKYSSASRYYLEAADCYAEDDENHAVFLNAGLEMMWSCKTSIRNQLAVMERIRLAIPKMKKIWGQSSFAKQGGDIIFKRGQDMERIMREGLNKRKYQLDELVVLDAQR</sequence>
<dbReference type="SMART" id="SM00028">
    <property type="entry name" value="TPR"/>
    <property type="match status" value="3"/>
</dbReference>
<proteinExistence type="predicted"/>
<dbReference type="GO" id="GO:0060090">
    <property type="term" value="F:molecular adaptor activity"/>
    <property type="evidence" value="ECO:0007669"/>
    <property type="project" value="TreeGrafter"/>
</dbReference>
<evidence type="ECO:0000313" key="3">
    <source>
        <dbReference type="EMBL" id="GAW06580.1"/>
    </source>
</evidence>
<protein>
    <submittedName>
        <fullName evidence="3">Uncharacterized protein</fullName>
    </submittedName>
</protein>